<name>X1UBU2_9ZZZZ</name>
<dbReference type="Pfam" id="PF12741">
    <property type="entry name" value="SusD-like"/>
    <property type="match status" value="1"/>
</dbReference>
<evidence type="ECO:0008006" key="2">
    <source>
        <dbReference type="Google" id="ProtNLM"/>
    </source>
</evidence>
<comment type="caution">
    <text evidence="1">The sequence shown here is derived from an EMBL/GenBank/DDBJ whole genome shotgun (WGS) entry which is preliminary data.</text>
</comment>
<feature type="non-terminal residue" evidence="1">
    <location>
        <position position="281"/>
    </location>
</feature>
<feature type="non-terminal residue" evidence="1">
    <location>
        <position position="1"/>
    </location>
</feature>
<accession>X1UBU2</accession>
<dbReference type="InterPro" id="IPR024302">
    <property type="entry name" value="SusD-like"/>
</dbReference>
<sequence length="281" mass="31257">ALCQYFANTQNAFSSDRYVLVGGWLNGAWRDFYGNVPNNLGEVLDATDPAENPGFENMHALAQIYRVLMYERIANYWGPIPYSQVNNGEASVPYDGEADMYHSFFTTLDAAVAQLNSNKGGNAFGNNDQIYDGDINSWIIFANTLRLRIAMRISDVEPGLAQTEAEKAVAAGVMTSNAENGDFQCTANSWHGIPRMIGWNEFRMSSAMESVLTGYDDPRVGAFFSPCVDPEFGEYRGLRNGYEIVDMAAPELFYDKLSRVGPKWVPISQADVITWEILMSP</sequence>
<protein>
    <recommendedName>
        <fullName evidence="2">SusD/RagB family nutrient-binding outer membrane lipoprotein</fullName>
    </recommendedName>
</protein>
<proteinExistence type="predicted"/>
<evidence type="ECO:0000313" key="1">
    <source>
        <dbReference type="EMBL" id="GAJ01047.1"/>
    </source>
</evidence>
<organism evidence="1">
    <name type="scientific">marine sediment metagenome</name>
    <dbReference type="NCBI Taxonomy" id="412755"/>
    <lineage>
        <taxon>unclassified sequences</taxon>
        <taxon>metagenomes</taxon>
        <taxon>ecological metagenomes</taxon>
    </lineage>
</organism>
<dbReference type="AlphaFoldDB" id="X1UBU2"/>
<dbReference type="EMBL" id="BARW01017315">
    <property type="protein sequence ID" value="GAJ01047.1"/>
    <property type="molecule type" value="Genomic_DNA"/>
</dbReference>
<dbReference type="InterPro" id="IPR011990">
    <property type="entry name" value="TPR-like_helical_dom_sf"/>
</dbReference>
<reference evidence="1" key="1">
    <citation type="journal article" date="2014" name="Front. Microbiol.">
        <title>High frequency of phylogenetically diverse reductive dehalogenase-homologous genes in deep subseafloor sedimentary metagenomes.</title>
        <authorList>
            <person name="Kawai M."/>
            <person name="Futagami T."/>
            <person name="Toyoda A."/>
            <person name="Takaki Y."/>
            <person name="Nishi S."/>
            <person name="Hori S."/>
            <person name="Arai W."/>
            <person name="Tsubouchi T."/>
            <person name="Morono Y."/>
            <person name="Uchiyama I."/>
            <person name="Ito T."/>
            <person name="Fujiyama A."/>
            <person name="Inagaki F."/>
            <person name="Takami H."/>
        </authorList>
    </citation>
    <scope>NUCLEOTIDE SEQUENCE</scope>
    <source>
        <strain evidence="1">Expedition CK06-06</strain>
    </source>
</reference>
<dbReference type="SUPFAM" id="SSF48452">
    <property type="entry name" value="TPR-like"/>
    <property type="match status" value="1"/>
</dbReference>
<gene>
    <name evidence="1" type="ORF">S12H4_29945</name>
</gene>
<dbReference type="Gene3D" id="1.25.40.390">
    <property type="match status" value="1"/>
</dbReference>